<dbReference type="SMART" id="SM00091">
    <property type="entry name" value="PAS"/>
    <property type="match status" value="2"/>
</dbReference>
<dbReference type="InterPro" id="IPR035965">
    <property type="entry name" value="PAS-like_dom_sf"/>
</dbReference>
<dbReference type="InterPro" id="IPR036097">
    <property type="entry name" value="HisK_dim/P_sf"/>
</dbReference>
<dbReference type="PANTHER" id="PTHR42878">
    <property type="entry name" value="TWO-COMPONENT HISTIDINE KINASE"/>
    <property type="match status" value="1"/>
</dbReference>
<dbReference type="PROSITE" id="PS50113">
    <property type="entry name" value="PAC"/>
    <property type="match status" value="1"/>
</dbReference>
<dbReference type="SUPFAM" id="SSF55785">
    <property type="entry name" value="PYP-like sensor domain (PAS domain)"/>
    <property type="match status" value="2"/>
</dbReference>
<dbReference type="EMBL" id="AP027151">
    <property type="protein sequence ID" value="BDV44929.1"/>
    <property type="molecule type" value="Genomic_DNA"/>
</dbReference>
<evidence type="ECO:0000256" key="4">
    <source>
        <dbReference type="ARBA" id="ARBA00022679"/>
    </source>
</evidence>
<evidence type="ECO:0000259" key="8">
    <source>
        <dbReference type="PROSITE" id="PS50109"/>
    </source>
</evidence>
<dbReference type="Gene3D" id="3.30.450.20">
    <property type="entry name" value="PAS domain"/>
    <property type="match status" value="2"/>
</dbReference>
<comment type="catalytic activity">
    <reaction evidence="1">
        <text>ATP + protein L-histidine = ADP + protein N-phospho-L-histidine.</text>
        <dbReference type="EC" id="2.7.13.3"/>
    </reaction>
</comment>
<feature type="domain" description="Histidine kinase" evidence="8">
    <location>
        <begin position="396"/>
        <end position="608"/>
    </location>
</feature>
<evidence type="ECO:0000313" key="11">
    <source>
        <dbReference type="EMBL" id="BDV44929.1"/>
    </source>
</evidence>
<dbReference type="NCBIfam" id="TIGR00229">
    <property type="entry name" value="sensory_box"/>
    <property type="match status" value="2"/>
</dbReference>
<keyword evidence="12" id="KW-1185">Reference proteome</keyword>
<keyword evidence="3" id="KW-0597">Phosphoprotein</keyword>
<dbReference type="InterPro" id="IPR050351">
    <property type="entry name" value="BphY/WalK/GraS-like"/>
</dbReference>
<reference evidence="11 12" key="1">
    <citation type="submission" date="2022-12" db="EMBL/GenBank/DDBJ databases">
        <title>Polyphasic characterization of Geotalea uranireducens NIT-SL11 newly isolated from a complex of sewage sludge and microbially reduced graphene oxide.</title>
        <authorList>
            <person name="Xie L."/>
            <person name="Yoshida N."/>
            <person name="Meng L."/>
        </authorList>
    </citation>
    <scope>NUCLEOTIDE SEQUENCE [LARGE SCALE GENOMIC DNA]</scope>
    <source>
        <strain evidence="11 12">NIT-SL11</strain>
    </source>
</reference>
<dbReference type="CDD" id="cd00082">
    <property type="entry name" value="HisKA"/>
    <property type="match status" value="1"/>
</dbReference>
<dbReference type="InterPro" id="IPR003594">
    <property type="entry name" value="HATPase_dom"/>
</dbReference>
<evidence type="ECO:0000256" key="6">
    <source>
        <dbReference type="ARBA" id="ARBA00023136"/>
    </source>
</evidence>
<evidence type="ECO:0000256" key="3">
    <source>
        <dbReference type="ARBA" id="ARBA00022553"/>
    </source>
</evidence>
<sequence length="608" mass="68186">MTLFPRKLDRLVERHRLIPLKIALLYALFGGIWILFSDHFLSLLVADRSRLTVWSTVKGWVYVAVTAGLLYWLITRYADEMHRSEGLLRERNEELTLTEEELQQQLDEQCRNQLELHEAHQTLNALFNASPVAVLALDGAGTVTMWNQTAELLFGWPAAESVGMPHPFAAGAGADDFASLLAEALAGAVVNDLETCLPRRDGQLLDISMSAAPTADPQGKISGIVVLLADNSRRKCAERALVQSEENYRLLFASNPHPMWVFDRETLAFLEVNDAAITHYGYSREEFLAMTIRDIRPTEEIPALLEAISRITEQARFDGVWRHRLKNGTEITVEVISHAIDFAGRQASLVLANDVTERFRMEKELVCLNAELEERVRARTVELERANRELESFSYSVSHDLRAPLRHISGFSRALLEDYSDRLDAEGLNYLNRIQGAAQRMGGFIDDMLKLANVSRSEMEFLPVNLSTMAQVVALELKQGEPARQVTFRIAEGVTAIGDARLLRVIMENLLGNAWKYTSRRDEAEIEFGVAEGTARPTYFIRDNGVGFDMAYAGKLFQPFQRLHGLDEFEGSGIGLATVRRAIERHGGEVWAEAGVDRGATFFFTIGA</sequence>
<dbReference type="CDD" id="cd00130">
    <property type="entry name" value="PAS"/>
    <property type="match status" value="2"/>
</dbReference>
<dbReference type="SMART" id="SM00388">
    <property type="entry name" value="HisKA"/>
    <property type="match status" value="1"/>
</dbReference>
<dbReference type="Pfam" id="PF08448">
    <property type="entry name" value="PAS_4"/>
    <property type="match status" value="1"/>
</dbReference>
<dbReference type="SUPFAM" id="SSF55874">
    <property type="entry name" value="ATPase domain of HSP90 chaperone/DNA topoisomerase II/histidine kinase"/>
    <property type="match status" value="1"/>
</dbReference>
<evidence type="ECO:0000313" key="12">
    <source>
        <dbReference type="Proteomes" id="UP001317705"/>
    </source>
</evidence>
<dbReference type="RefSeq" id="WP_282001018.1">
    <property type="nucleotide sequence ID" value="NZ_AP027151.1"/>
</dbReference>
<evidence type="ECO:0000256" key="1">
    <source>
        <dbReference type="ARBA" id="ARBA00000085"/>
    </source>
</evidence>
<feature type="domain" description="PAS" evidence="9">
    <location>
        <begin position="119"/>
        <end position="163"/>
    </location>
</feature>
<evidence type="ECO:0000256" key="2">
    <source>
        <dbReference type="ARBA" id="ARBA00012438"/>
    </source>
</evidence>
<dbReference type="PRINTS" id="PR00344">
    <property type="entry name" value="BCTRLSENSOR"/>
</dbReference>
<evidence type="ECO:0000259" key="10">
    <source>
        <dbReference type="PROSITE" id="PS50113"/>
    </source>
</evidence>
<keyword evidence="7" id="KW-1133">Transmembrane helix</keyword>
<dbReference type="InterPro" id="IPR013656">
    <property type="entry name" value="PAS_4"/>
</dbReference>
<feature type="domain" description="PAS" evidence="9">
    <location>
        <begin position="244"/>
        <end position="315"/>
    </location>
</feature>
<dbReference type="PROSITE" id="PS50112">
    <property type="entry name" value="PAS"/>
    <property type="match status" value="2"/>
</dbReference>
<dbReference type="InterPro" id="IPR000700">
    <property type="entry name" value="PAS-assoc_C"/>
</dbReference>
<dbReference type="Pfam" id="PF00512">
    <property type="entry name" value="HisKA"/>
    <property type="match status" value="1"/>
</dbReference>
<proteinExistence type="predicted"/>
<dbReference type="PROSITE" id="PS50109">
    <property type="entry name" value="HIS_KIN"/>
    <property type="match status" value="1"/>
</dbReference>
<keyword evidence="6 7" id="KW-0472">Membrane</keyword>
<dbReference type="InterPro" id="IPR000014">
    <property type="entry name" value="PAS"/>
</dbReference>
<protein>
    <recommendedName>
        <fullName evidence="2">histidine kinase</fullName>
        <ecNumber evidence="2">2.7.13.3</ecNumber>
    </recommendedName>
</protein>
<evidence type="ECO:0000259" key="9">
    <source>
        <dbReference type="PROSITE" id="PS50112"/>
    </source>
</evidence>
<dbReference type="Pfam" id="PF02518">
    <property type="entry name" value="HATPase_c"/>
    <property type="match status" value="1"/>
</dbReference>
<keyword evidence="5" id="KW-0418">Kinase</keyword>
<evidence type="ECO:0000256" key="7">
    <source>
        <dbReference type="SAM" id="Phobius"/>
    </source>
</evidence>
<dbReference type="EC" id="2.7.13.3" evidence="2"/>
<feature type="transmembrane region" description="Helical" evidence="7">
    <location>
        <begin position="20"/>
        <end position="37"/>
    </location>
</feature>
<dbReference type="InterPro" id="IPR036890">
    <property type="entry name" value="HATPase_C_sf"/>
</dbReference>
<evidence type="ECO:0000256" key="5">
    <source>
        <dbReference type="ARBA" id="ARBA00022777"/>
    </source>
</evidence>
<dbReference type="Gene3D" id="3.30.565.10">
    <property type="entry name" value="Histidine kinase-like ATPase, C-terminal domain"/>
    <property type="match status" value="1"/>
</dbReference>
<dbReference type="InterPro" id="IPR013767">
    <property type="entry name" value="PAS_fold"/>
</dbReference>
<keyword evidence="7" id="KW-0812">Transmembrane</keyword>
<dbReference type="InterPro" id="IPR005467">
    <property type="entry name" value="His_kinase_dom"/>
</dbReference>
<dbReference type="PANTHER" id="PTHR42878:SF15">
    <property type="entry name" value="BACTERIOPHYTOCHROME"/>
    <property type="match status" value="1"/>
</dbReference>
<dbReference type="Proteomes" id="UP001317705">
    <property type="component" value="Chromosome"/>
</dbReference>
<dbReference type="InterPro" id="IPR004358">
    <property type="entry name" value="Sig_transdc_His_kin-like_C"/>
</dbReference>
<accession>A0ABM8ERL8</accession>
<dbReference type="SUPFAM" id="SSF47384">
    <property type="entry name" value="Homodimeric domain of signal transducing histidine kinase"/>
    <property type="match status" value="1"/>
</dbReference>
<dbReference type="SMART" id="SM00387">
    <property type="entry name" value="HATPase_c"/>
    <property type="match status" value="1"/>
</dbReference>
<dbReference type="Pfam" id="PF00989">
    <property type="entry name" value="PAS"/>
    <property type="match status" value="1"/>
</dbReference>
<feature type="domain" description="PAC" evidence="10">
    <location>
        <begin position="191"/>
        <end position="243"/>
    </location>
</feature>
<keyword evidence="4" id="KW-0808">Transferase</keyword>
<name>A0ABM8ERL8_9BACT</name>
<gene>
    <name evidence="11" type="ORF">GURASL_38520</name>
</gene>
<dbReference type="InterPro" id="IPR003661">
    <property type="entry name" value="HisK_dim/P_dom"/>
</dbReference>
<feature type="transmembrane region" description="Helical" evidence="7">
    <location>
        <begin position="57"/>
        <end position="74"/>
    </location>
</feature>
<dbReference type="Gene3D" id="1.10.287.130">
    <property type="match status" value="1"/>
</dbReference>
<organism evidence="11 12">
    <name type="scientific">Geotalea uraniireducens</name>
    <dbReference type="NCBI Taxonomy" id="351604"/>
    <lineage>
        <taxon>Bacteria</taxon>
        <taxon>Pseudomonadati</taxon>
        <taxon>Thermodesulfobacteriota</taxon>
        <taxon>Desulfuromonadia</taxon>
        <taxon>Geobacterales</taxon>
        <taxon>Geobacteraceae</taxon>
        <taxon>Geotalea</taxon>
    </lineage>
</organism>